<feature type="domain" description="Glycosyltransferase 2-like" evidence="1">
    <location>
        <begin position="1"/>
        <end position="92"/>
    </location>
</feature>
<proteinExistence type="predicted"/>
<evidence type="ECO:0000313" key="3">
    <source>
        <dbReference type="Proteomes" id="UP001599542"/>
    </source>
</evidence>
<dbReference type="InterPro" id="IPR029044">
    <property type="entry name" value="Nucleotide-diphossugar_trans"/>
</dbReference>
<reference evidence="2 3" key="1">
    <citation type="submission" date="2024-09" db="EMBL/GenBank/DDBJ databases">
        <title>The Natural Products Discovery Center: Release of the First 8490 Sequenced Strains for Exploring Actinobacteria Biosynthetic Diversity.</title>
        <authorList>
            <person name="Kalkreuter E."/>
            <person name="Kautsar S.A."/>
            <person name="Yang D."/>
            <person name="Bader C.D."/>
            <person name="Teijaro C.N."/>
            <person name="Fluegel L."/>
            <person name="Davis C.M."/>
            <person name="Simpson J.R."/>
            <person name="Lauterbach L."/>
            <person name="Steele A.D."/>
            <person name="Gui C."/>
            <person name="Meng S."/>
            <person name="Li G."/>
            <person name="Viehrig K."/>
            <person name="Ye F."/>
            <person name="Su P."/>
            <person name="Kiefer A.F."/>
            <person name="Nichols A."/>
            <person name="Cepeda A.J."/>
            <person name="Yan W."/>
            <person name="Fan B."/>
            <person name="Jiang Y."/>
            <person name="Adhikari A."/>
            <person name="Zheng C.-J."/>
            <person name="Schuster L."/>
            <person name="Cowan T.M."/>
            <person name="Smanski M.J."/>
            <person name="Chevrette M.G."/>
            <person name="De Carvalho L.P.S."/>
            <person name="Shen B."/>
        </authorList>
    </citation>
    <scope>NUCLEOTIDE SEQUENCE [LARGE SCALE GENOMIC DNA]</scope>
    <source>
        <strain evidence="2 3">NPDC058753</strain>
    </source>
</reference>
<keyword evidence="3" id="KW-1185">Reference proteome</keyword>
<dbReference type="InterPro" id="IPR011990">
    <property type="entry name" value="TPR-like_helical_dom_sf"/>
</dbReference>
<dbReference type="Gene3D" id="1.25.40.10">
    <property type="entry name" value="Tetratricopeptide repeat domain"/>
    <property type="match status" value="1"/>
</dbReference>
<gene>
    <name evidence="2" type="ORF">ACFW6T_31905</name>
</gene>
<sequence>MIVKNEARVLARCLESVRELIDYWVISDTGSTDGTQDLVRRLLADVPGELHQTEWRDFGHNRTENIRLAAGRADYLLLVDADMVVRVDAALPALALDSYLLRHLGDSEYRIKRLVRGDLPWRYEGVTHEYLTCDGADRSANLDALAVEHFADGGSRADKFERDERLLTAAFERDPDNARTVFYLAQTCRDLGDTERALRLYERRAAMGGWAEEVYFSLLQSGVLRAESGDLAGGLDALTRAWQARPGRLEACYELASRLRVAGRHRAAHAFAATALTDPRPPAEDVLFVWPWVYRWGLLFEYSITAYWTGDLRTSLDACDRLLSDDGLPAPYREQTVKNREFALARLGIPTRVLARVQERV</sequence>
<name>A0ABW6GVJ1_9ACTN</name>
<dbReference type="PANTHER" id="PTHR43630">
    <property type="entry name" value="POLY-BETA-1,6-N-ACETYL-D-GLUCOSAMINE SYNTHASE"/>
    <property type="match status" value="1"/>
</dbReference>
<dbReference type="Pfam" id="PF00535">
    <property type="entry name" value="Glycos_transf_2"/>
    <property type="match status" value="1"/>
</dbReference>
<evidence type="ECO:0000259" key="1">
    <source>
        <dbReference type="Pfam" id="PF00535"/>
    </source>
</evidence>
<dbReference type="GO" id="GO:0016757">
    <property type="term" value="F:glycosyltransferase activity"/>
    <property type="evidence" value="ECO:0007669"/>
    <property type="project" value="UniProtKB-KW"/>
</dbReference>
<dbReference type="SUPFAM" id="SSF48452">
    <property type="entry name" value="TPR-like"/>
    <property type="match status" value="1"/>
</dbReference>
<dbReference type="EC" id="2.4.-.-" evidence="2"/>
<protein>
    <submittedName>
        <fullName evidence="2">Glycosyltransferase</fullName>
        <ecNumber evidence="2">2.4.-.-</ecNumber>
    </submittedName>
</protein>
<accession>A0ABW6GVJ1</accession>
<keyword evidence="2" id="KW-0808">Transferase</keyword>
<dbReference type="Proteomes" id="UP001599542">
    <property type="component" value="Unassembled WGS sequence"/>
</dbReference>
<dbReference type="PANTHER" id="PTHR43630:SF2">
    <property type="entry name" value="GLYCOSYLTRANSFERASE"/>
    <property type="match status" value="1"/>
</dbReference>
<comment type="caution">
    <text evidence="2">The sequence shown here is derived from an EMBL/GenBank/DDBJ whole genome shotgun (WGS) entry which is preliminary data.</text>
</comment>
<keyword evidence="2" id="KW-0328">Glycosyltransferase</keyword>
<dbReference type="Gene3D" id="3.90.550.10">
    <property type="entry name" value="Spore Coat Polysaccharide Biosynthesis Protein SpsA, Chain A"/>
    <property type="match status" value="1"/>
</dbReference>
<dbReference type="InterPro" id="IPR001173">
    <property type="entry name" value="Glyco_trans_2-like"/>
</dbReference>
<evidence type="ECO:0000313" key="2">
    <source>
        <dbReference type="EMBL" id="MFE1356589.1"/>
    </source>
</evidence>
<dbReference type="EMBL" id="JBHYPX010000095">
    <property type="protein sequence ID" value="MFE1356589.1"/>
    <property type="molecule type" value="Genomic_DNA"/>
</dbReference>
<dbReference type="SUPFAM" id="SSF53448">
    <property type="entry name" value="Nucleotide-diphospho-sugar transferases"/>
    <property type="match status" value="1"/>
</dbReference>
<organism evidence="2 3">
    <name type="scientific">Kitasatospora phosalacinea</name>
    <dbReference type="NCBI Taxonomy" id="2065"/>
    <lineage>
        <taxon>Bacteria</taxon>
        <taxon>Bacillati</taxon>
        <taxon>Actinomycetota</taxon>
        <taxon>Actinomycetes</taxon>
        <taxon>Kitasatosporales</taxon>
        <taxon>Streptomycetaceae</taxon>
        <taxon>Kitasatospora</taxon>
    </lineage>
</organism>
<dbReference type="RefSeq" id="WP_380330132.1">
    <property type="nucleotide sequence ID" value="NZ_JBHYPW010000065.1"/>
</dbReference>